<keyword evidence="1" id="KW-0812">Transmembrane</keyword>
<keyword evidence="1" id="KW-0472">Membrane</keyword>
<dbReference type="EMBL" id="CAJNOI010000004">
    <property type="protein sequence ID" value="CAF0742512.1"/>
    <property type="molecule type" value="Genomic_DNA"/>
</dbReference>
<dbReference type="EMBL" id="CAJNOM010000067">
    <property type="protein sequence ID" value="CAF0967774.1"/>
    <property type="molecule type" value="Genomic_DNA"/>
</dbReference>
<dbReference type="OrthoDB" id="10086131at2759"/>
<protein>
    <submittedName>
        <fullName evidence="2">Uncharacterized protein</fullName>
    </submittedName>
</protein>
<evidence type="ECO:0000256" key="1">
    <source>
        <dbReference type="SAM" id="Phobius"/>
    </source>
</evidence>
<accession>A0A813NYA0</accession>
<sequence>MTKNDYAENNDNRYSNDRSYDSLLQQYEFHKPSNDKFIGDIYLYIGVVIAILLIFYGIILMIKKCLYLCQKKEQNIQPSASLTRGSKIRRNSSVRNSLSPNRRSSLDIRFQMECRGRRLSQAHLISVITRQI</sequence>
<dbReference type="AlphaFoldDB" id="A0A813NYA0"/>
<reference evidence="2" key="1">
    <citation type="submission" date="2021-02" db="EMBL/GenBank/DDBJ databases">
        <authorList>
            <person name="Nowell W R."/>
        </authorList>
    </citation>
    <scope>NUCLEOTIDE SEQUENCE</scope>
</reference>
<organism evidence="2 5">
    <name type="scientific">Adineta steineri</name>
    <dbReference type="NCBI Taxonomy" id="433720"/>
    <lineage>
        <taxon>Eukaryota</taxon>
        <taxon>Metazoa</taxon>
        <taxon>Spiralia</taxon>
        <taxon>Gnathifera</taxon>
        <taxon>Rotifera</taxon>
        <taxon>Eurotatoria</taxon>
        <taxon>Bdelloidea</taxon>
        <taxon>Adinetida</taxon>
        <taxon>Adinetidae</taxon>
        <taxon>Adineta</taxon>
    </lineage>
</organism>
<evidence type="ECO:0000313" key="3">
    <source>
        <dbReference type="EMBL" id="CAF0967774.1"/>
    </source>
</evidence>
<dbReference type="Proteomes" id="UP000663832">
    <property type="component" value="Unassembled WGS sequence"/>
</dbReference>
<feature type="transmembrane region" description="Helical" evidence="1">
    <location>
        <begin position="41"/>
        <end position="62"/>
    </location>
</feature>
<evidence type="ECO:0000313" key="5">
    <source>
        <dbReference type="Proteomes" id="UP000663877"/>
    </source>
</evidence>
<evidence type="ECO:0000313" key="2">
    <source>
        <dbReference type="EMBL" id="CAF0742512.1"/>
    </source>
</evidence>
<proteinExistence type="predicted"/>
<evidence type="ECO:0000313" key="4">
    <source>
        <dbReference type="Proteomes" id="UP000663832"/>
    </source>
</evidence>
<keyword evidence="4" id="KW-1185">Reference proteome</keyword>
<dbReference type="Proteomes" id="UP000663877">
    <property type="component" value="Unassembled WGS sequence"/>
</dbReference>
<name>A0A813NYA0_9BILA</name>
<comment type="caution">
    <text evidence="2">The sequence shown here is derived from an EMBL/GenBank/DDBJ whole genome shotgun (WGS) entry which is preliminary data.</text>
</comment>
<keyword evidence="1" id="KW-1133">Transmembrane helix</keyword>
<gene>
    <name evidence="2" type="ORF">BJG266_LOCUS1940</name>
    <name evidence="3" type="ORF">QVE165_LOCUS13169</name>
</gene>